<reference evidence="2 3" key="2">
    <citation type="submission" date="2018-11" db="EMBL/GenBank/DDBJ databases">
        <authorList>
            <consortium name="Pathogen Informatics"/>
        </authorList>
    </citation>
    <scope>NUCLEOTIDE SEQUENCE [LARGE SCALE GENOMIC DNA]</scope>
</reference>
<dbReference type="WBParaSite" id="HNAJ_0000423401-mRNA-1">
    <property type="protein sequence ID" value="HNAJ_0000423401-mRNA-1"/>
    <property type="gene ID" value="HNAJ_0000423401"/>
</dbReference>
<dbReference type="Proteomes" id="UP000278807">
    <property type="component" value="Unassembled WGS sequence"/>
</dbReference>
<dbReference type="InterPro" id="IPR005161">
    <property type="entry name" value="Ku_N"/>
</dbReference>
<dbReference type="GO" id="GO:0043564">
    <property type="term" value="C:Ku70:Ku80 complex"/>
    <property type="evidence" value="ECO:0007669"/>
    <property type="project" value="TreeGrafter"/>
</dbReference>
<evidence type="ECO:0000313" key="4">
    <source>
        <dbReference type="WBParaSite" id="HNAJ_0000423401-mRNA-1"/>
    </source>
</evidence>
<evidence type="ECO:0000313" key="3">
    <source>
        <dbReference type="Proteomes" id="UP000278807"/>
    </source>
</evidence>
<proteinExistence type="predicted"/>
<dbReference type="STRING" id="102285.A0A0R3TAZ5"/>
<dbReference type="InterPro" id="IPR036465">
    <property type="entry name" value="vWFA_dom_sf"/>
</dbReference>
<dbReference type="PANTHER" id="PTHR12604">
    <property type="entry name" value="KU AUTOANTIGEN DNA HELICASE"/>
    <property type="match status" value="1"/>
</dbReference>
<dbReference type="Gene3D" id="3.40.50.410">
    <property type="entry name" value="von Willebrand factor, type A domain"/>
    <property type="match status" value="1"/>
</dbReference>
<sequence length="304" mass="33756">MTLRRFQHNPFVAEKRLLFLQHKENIGLVLVGTDKTENDIADSSGNFAHISLIRPLGPYGWDLLKTIDDKISSTNVNGDIVDGIFVGVNHLIKVTKNLKGNPSRHLLILSNLKGQVDCGQFEEVIENLKEADVKIDLIGLNIQEMKYIKQEEDAPEKDPQKQVSSFGKLLDALKGTSFSFQEAIESEGMCFLERTASTARPWKVEITIDGTDLHVPLQGHHILHSVRPPSLHPLLIGGSDPSPSSTSDIIAVNTYHLLDEAQTEVDVADTVLEFTLMVGHRQTGKLPFGGLKFFRSALREYDIG</sequence>
<dbReference type="GO" id="GO:0042162">
    <property type="term" value="F:telomeric DNA binding"/>
    <property type="evidence" value="ECO:0007669"/>
    <property type="project" value="TreeGrafter"/>
</dbReference>
<dbReference type="OrthoDB" id="30826at2759"/>
<dbReference type="GO" id="GO:0006303">
    <property type="term" value="P:double-strand break repair via nonhomologous end joining"/>
    <property type="evidence" value="ECO:0007669"/>
    <property type="project" value="TreeGrafter"/>
</dbReference>
<evidence type="ECO:0000259" key="1">
    <source>
        <dbReference type="Pfam" id="PF03731"/>
    </source>
</evidence>
<protein>
    <submittedName>
        <fullName evidence="4">Ku_N domain-containing protein</fullName>
    </submittedName>
</protein>
<dbReference type="PANTHER" id="PTHR12604:SF4">
    <property type="entry name" value="X-RAY REPAIR CROSS-COMPLEMENTING PROTEIN 5"/>
    <property type="match status" value="1"/>
</dbReference>
<dbReference type="SUPFAM" id="SSF53300">
    <property type="entry name" value="vWA-like"/>
    <property type="match status" value="1"/>
</dbReference>
<evidence type="ECO:0000313" key="2">
    <source>
        <dbReference type="EMBL" id="VDO00092.1"/>
    </source>
</evidence>
<dbReference type="GO" id="GO:0000723">
    <property type="term" value="P:telomere maintenance"/>
    <property type="evidence" value="ECO:0007669"/>
    <property type="project" value="TreeGrafter"/>
</dbReference>
<dbReference type="EMBL" id="UZAE01002836">
    <property type="protein sequence ID" value="VDO00092.1"/>
    <property type="molecule type" value="Genomic_DNA"/>
</dbReference>
<dbReference type="Pfam" id="PF03731">
    <property type="entry name" value="Ku_N"/>
    <property type="match status" value="1"/>
</dbReference>
<name>A0A0R3TAZ5_RODNA</name>
<keyword evidence="3" id="KW-1185">Reference proteome</keyword>
<reference evidence="4" key="1">
    <citation type="submission" date="2017-02" db="UniProtKB">
        <authorList>
            <consortium name="WormBaseParasite"/>
        </authorList>
    </citation>
    <scope>IDENTIFICATION</scope>
</reference>
<gene>
    <name evidence="2" type="ORF">HNAJ_LOCUS4232</name>
</gene>
<dbReference type="GO" id="GO:0003690">
    <property type="term" value="F:double-stranded DNA binding"/>
    <property type="evidence" value="ECO:0007669"/>
    <property type="project" value="TreeGrafter"/>
</dbReference>
<organism evidence="4">
    <name type="scientific">Rodentolepis nana</name>
    <name type="common">Dwarf tapeworm</name>
    <name type="synonym">Hymenolepis nana</name>
    <dbReference type="NCBI Taxonomy" id="102285"/>
    <lineage>
        <taxon>Eukaryota</taxon>
        <taxon>Metazoa</taxon>
        <taxon>Spiralia</taxon>
        <taxon>Lophotrochozoa</taxon>
        <taxon>Platyhelminthes</taxon>
        <taxon>Cestoda</taxon>
        <taxon>Eucestoda</taxon>
        <taxon>Cyclophyllidea</taxon>
        <taxon>Hymenolepididae</taxon>
        <taxon>Rodentolepis</taxon>
    </lineage>
</organism>
<accession>A0A0R3TAZ5</accession>
<dbReference type="AlphaFoldDB" id="A0A0R3TAZ5"/>
<feature type="domain" description="Ku70/Ku80 N-terminal alpha/beta" evidence="1">
    <location>
        <begin position="17"/>
        <end position="145"/>
    </location>
</feature>